<dbReference type="InterPro" id="IPR051016">
    <property type="entry name" value="Diverse_Substrate_AcTransf"/>
</dbReference>
<keyword evidence="2 5" id="KW-0808">Transferase</keyword>
<dbReference type="EMBL" id="JACHIA010000001">
    <property type="protein sequence ID" value="MBB6068411.1"/>
    <property type="molecule type" value="Genomic_DNA"/>
</dbReference>
<dbReference type="InterPro" id="IPR000182">
    <property type="entry name" value="GNAT_dom"/>
</dbReference>
<dbReference type="GO" id="GO:0008080">
    <property type="term" value="F:N-acetyltransferase activity"/>
    <property type="evidence" value="ECO:0007669"/>
    <property type="project" value="TreeGrafter"/>
</dbReference>
<dbReference type="InterPro" id="IPR016181">
    <property type="entry name" value="Acyl_CoA_acyltransferase"/>
</dbReference>
<accession>A0A841GIE8</accession>
<feature type="domain" description="N-acetyltransferase" evidence="4">
    <location>
        <begin position="4"/>
        <end position="160"/>
    </location>
</feature>
<keyword evidence="6" id="KW-1185">Reference proteome</keyword>
<name>A0A841GIE8_9BACT</name>
<dbReference type="PROSITE" id="PS51186">
    <property type="entry name" value="GNAT"/>
    <property type="match status" value="1"/>
</dbReference>
<proteinExistence type="inferred from homology"/>
<gene>
    <name evidence="5" type="ORF">HNQ61_000022</name>
</gene>
<dbReference type="PANTHER" id="PTHR10545:SF29">
    <property type="entry name" value="GH14572P-RELATED"/>
    <property type="match status" value="1"/>
</dbReference>
<dbReference type="CDD" id="cd04301">
    <property type="entry name" value="NAT_SF"/>
    <property type="match status" value="1"/>
</dbReference>
<dbReference type="SUPFAM" id="SSF55729">
    <property type="entry name" value="Acyl-CoA N-acyltransferases (Nat)"/>
    <property type="match status" value="1"/>
</dbReference>
<dbReference type="AlphaFoldDB" id="A0A841GIE8"/>
<dbReference type="Pfam" id="PF00583">
    <property type="entry name" value="Acetyltransf_1"/>
    <property type="match status" value="1"/>
</dbReference>
<sequence length="165" mass="18138">MSALTIRAAAESDVPLILAFIRELAEYERLLHEVVATEERLRSTLFGPRPAAEVVIAEMDGEPAGFALFFQNYSTFLAQPGIYLEDLYVRPEARGRGIGRALLGHLARLAVARGCGRLEWWVLDWNAPAIGFYRGLGAEPMDDWTVYRLAGDALLSMAAATNPAT</sequence>
<dbReference type="FunFam" id="3.40.630.30:FF:000064">
    <property type="entry name" value="GNAT family acetyltransferase"/>
    <property type="match status" value="1"/>
</dbReference>
<dbReference type="PANTHER" id="PTHR10545">
    <property type="entry name" value="DIAMINE N-ACETYLTRANSFERASE"/>
    <property type="match status" value="1"/>
</dbReference>
<evidence type="ECO:0000313" key="5">
    <source>
        <dbReference type="EMBL" id="MBB6068411.1"/>
    </source>
</evidence>
<comment type="similarity">
    <text evidence="1">Belongs to the acetyltransferase family.</text>
</comment>
<dbReference type="Proteomes" id="UP000582837">
    <property type="component" value="Unassembled WGS sequence"/>
</dbReference>
<dbReference type="RefSeq" id="WP_170039290.1">
    <property type="nucleotide sequence ID" value="NZ_JABDTL010000002.1"/>
</dbReference>
<evidence type="ECO:0000259" key="4">
    <source>
        <dbReference type="PROSITE" id="PS51186"/>
    </source>
</evidence>
<dbReference type="Gene3D" id="3.40.630.30">
    <property type="match status" value="1"/>
</dbReference>
<organism evidence="5 6">
    <name type="scientific">Longimicrobium terrae</name>
    <dbReference type="NCBI Taxonomy" id="1639882"/>
    <lineage>
        <taxon>Bacteria</taxon>
        <taxon>Pseudomonadati</taxon>
        <taxon>Gemmatimonadota</taxon>
        <taxon>Longimicrobiia</taxon>
        <taxon>Longimicrobiales</taxon>
        <taxon>Longimicrobiaceae</taxon>
        <taxon>Longimicrobium</taxon>
    </lineage>
</organism>
<evidence type="ECO:0000256" key="1">
    <source>
        <dbReference type="ARBA" id="ARBA00008694"/>
    </source>
</evidence>
<reference evidence="5 6" key="1">
    <citation type="submission" date="2020-08" db="EMBL/GenBank/DDBJ databases">
        <title>Genomic Encyclopedia of Type Strains, Phase IV (KMG-IV): sequencing the most valuable type-strain genomes for metagenomic binning, comparative biology and taxonomic classification.</title>
        <authorList>
            <person name="Goeker M."/>
        </authorList>
    </citation>
    <scope>NUCLEOTIDE SEQUENCE [LARGE SCALE GENOMIC DNA]</scope>
    <source>
        <strain evidence="5 6">DSM 29007</strain>
    </source>
</reference>
<comment type="caution">
    <text evidence="5">The sequence shown here is derived from an EMBL/GenBank/DDBJ whole genome shotgun (WGS) entry which is preliminary data.</text>
</comment>
<evidence type="ECO:0000256" key="2">
    <source>
        <dbReference type="ARBA" id="ARBA00022679"/>
    </source>
</evidence>
<keyword evidence="3" id="KW-0012">Acyltransferase</keyword>
<evidence type="ECO:0000256" key="3">
    <source>
        <dbReference type="ARBA" id="ARBA00023315"/>
    </source>
</evidence>
<evidence type="ECO:0000313" key="6">
    <source>
        <dbReference type="Proteomes" id="UP000582837"/>
    </source>
</evidence>
<protein>
    <submittedName>
        <fullName evidence="5">GNAT superfamily N-acetyltransferase</fullName>
    </submittedName>
</protein>